<evidence type="ECO:0000256" key="5">
    <source>
        <dbReference type="ARBA" id="ARBA00023274"/>
    </source>
</evidence>
<reference evidence="7" key="1">
    <citation type="submission" date="2020-01" db="EMBL/GenBank/DDBJ databases">
        <authorList>
            <person name="Fang M.L."/>
            <person name="Zhang Y."/>
        </authorList>
    </citation>
    <scope>NUCLEOTIDE SEQUENCE</scope>
    <source>
        <strain evidence="7">YMF1.03037</strain>
    </source>
</reference>
<name>A0A6G6A511_ORBOL</name>
<keyword evidence="5" id="KW-0687">Ribonucleoprotein</keyword>
<sequence>MLFEIIKNINEILVYITEGVKDALNNSIKISGIKFFSYINSQISKASLLISFNYLVKYNLKKIYLENLGVFTQIGRDRLYPNSQIIMSYIKKKNFEFFLFLTKYFLKKHKFESKINKLKIWLLNYLNKYSKKKIEINLIRLKHIYLNSNMLVEFIARKLITKKRNLFKAKIKIFAKAKLVRFNKYKLKDKINVFNIMGINSLRELSSLKSNNYYLYLELLSRIKYKFISGIKLITAGRLTKRNIAARAVKIMTYKGSLKNLDSSHRSFSIPAMRGDWRPNLDFTVVHNTAKTGSFGVKGWISYYSYSTSSKSQTRKCIKS</sequence>
<evidence type="ECO:0000256" key="4">
    <source>
        <dbReference type="ARBA" id="ARBA00023128"/>
    </source>
</evidence>
<dbReference type="InterPro" id="IPR007980">
    <property type="entry name" value="Ribosomal_uS3m_fun"/>
</dbReference>
<dbReference type="GO" id="GO:0005739">
    <property type="term" value="C:mitochondrion"/>
    <property type="evidence" value="ECO:0007669"/>
    <property type="project" value="UniProtKB-SubCell"/>
</dbReference>
<geneLocation type="mitochondrion" evidence="7"/>
<protein>
    <recommendedName>
        <fullName evidence="6">Small ribosomal subunit protein uS3m</fullName>
    </recommendedName>
</protein>
<dbReference type="GO" id="GO:1990904">
    <property type="term" value="C:ribonucleoprotein complex"/>
    <property type="evidence" value="ECO:0007669"/>
    <property type="project" value="UniProtKB-KW"/>
</dbReference>
<comment type="similarity">
    <text evidence="2">Belongs to the universal ribosomal protein uS3 family.</text>
</comment>
<evidence type="ECO:0000256" key="2">
    <source>
        <dbReference type="ARBA" id="ARBA00010761"/>
    </source>
</evidence>
<dbReference type="AlphaFoldDB" id="A0A6G6A511"/>
<gene>
    <name evidence="7" type="primary">rbp3</name>
</gene>
<keyword evidence="3 7" id="KW-0689">Ribosomal protein</keyword>
<keyword evidence="4 7" id="KW-0496">Mitochondrion</keyword>
<proteinExistence type="inferred from homology"/>
<organism evidence="7">
    <name type="scientific">Orbilia oligospora</name>
    <name type="common">Nematode-trapping fungus</name>
    <name type="synonym">Arthrobotrys oligospora</name>
    <dbReference type="NCBI Taxonomy" id="2813651"/>
    <lineage>
        <taxon>Eukaryota</taxon>
        <taxon>Fungi</taxon>
        <taxon>Dikarya</taxon>
        <taxon>Ascomycota</taxon>
        <taxon>Pezizomycotina</taxon>
        <taxon>Orbiliomycetes</taxon>
        <taxon>Orbiliales</taxon>
        <taxon>Orbiliaceae</taxon>
        <taxon>Orbilia</taxon>
    </lineage>
</organism>
<evidence type="ECO:0000313" key="7">
    <source>
        <dbReference type="EMBL" id="QID02839.1"/>
    </source>
</evidence>
<dbReference type="GO" id="GO:0003735">
    <property type="term" value="F:structural constituent of ribosome"/>
    <property type="evidence" value="ECO:0007669"/>
    <property type="project" value="InterPro"/>
</dbReference>
<dbReference type="EMBL" id="MN977366">
    <property type="protein sequence ID" value="QID02839.1"/>
    <property type="molecule type" value="Genomic_DNA"/>
</dbReference>
<dbReference type="GO" id="GO:0006412">
    <property type="term" value="P:translation"/>
    <property type="evidence" value="ECO:0007669"/>
    <property type="project" value="InterPro"/>
</dbReference>
<dbReference type="GO" id="GO:0005840">
    <property type="term" value="C:ribosome"/>
    <property type="evidence" value="ECO:0007669"/>
    <property type="project" value="UniProtKB-KW"/>
</dbReference>
<evidence type="ECO:0000256" key="1">
    <source>
        <dbReference type="ARBA" id="ARBA00004173"/>
    </source>
</evidence>
<evidence type="ECO:0000256" key="3">
    <source>
        <dbReference type="ARBA" id="ARBA00022980"/>
    </source>
</evidence>
<accession>A0A6G6A511</accession>
<dbReference type="Pfam" id="PF05316">
    <property type="entry name" value="VAR1"/>
    <property type="match status" value="1"/>
</dbReference>
<evidence type="ECO:0000256" key="6">
    <source>
        <dbReference type="ARBA" id="ARBA00035157"/>
    </source>
</evidence>
<comment type="subcellular location">
    <subcellularLocation>
        <location evidence="1">Mitochondrion</location>
    </subcellularLocation>
</comment>